<comment type="caution">
    <text evidence="2">The sequence shown here is derived from an EMBL/GenBank/DDBJ whole genome shotgun (WGS) entry which is preliminary data.</text>
</comment>
<protein>
    <recommendedName>
        <fullName evidence="1">GmrSD restriction endonucleases N-terminal domain-containing protein</fullName>
    </recommendedName>
</protein>
<accession>A0AA37I0Q8</accession>
<reference evidence="2" key="1">
    <citation type="submission" date="2021-08" db="EMBL/GenBank/DDBJ databases">
        <title>Prevotella lacticifex sp. nov., isolated from rumen of cow.</title>
        <authorList>
            <person name="Shinkai T."/>
            <person name="Ikeyama N."/>
            <person name="Kumagai M."/>
            <person name="Ohmori H."/>
            <person name="Sakamoto M."/>
            <person name="Ohkuma M."/>
            <person name="Mitsumori M."/>
        </authorList>
    </citation>
    <scope>NUCLEOTIDE SEQUENCE</scope>
    <source>
        <strain evidence="2">DSM 11371</strain>
    </source>
</reference>
<dbReference type="Proteomes" id="UP000887043">
    <property type="component" value="Unassembled WGS sequence"/>
</dbReference>
<dbReference type="RefSeq" id="WP_006282581.1">
    <property type="nucleotide sequence ID" value="NZ_BPTR01000001.1"/>
</dbReference>
<dbReference type="AlphaFoldDB" id="A0AA37I0Q8"/>
<evidence type="ECO:0000259" key="1">
    <source>
        <dbReference type="Pfam" id="PF03235"/>
    </source>
</evidence>
<name>A0AA37I0Q8_SEGBR</name>
<evidence type="ECO:0000313" key="3">
    <source>
        <dbReference type="Proteomes" id="UP000887043"/>
    </source>
</evidence>
<dbReference type="Pfam" id="PF03235">
    <property type="entry name" value="GmrSD_N"/>
    <property type="match status" value="1"/>
</dbReference>
<dbReference type="InterPro" id="IPR004919">
    <property type="entry name" value="GmrSD_N"/>
</dbReference>
<gene>
    <name evidence="2" type="ORF">PRRU23_05950</name>
</gene>
<evidence type="ECO:0000313" key="2">
    <source>
        <dbReference type="EMBL" id="GJG26895.1"/>
    </source>
</evidence>
<sequence>MAQNMTEYRGERLSFFKIFSQKNFKLVIPIIQRDYAQGRTNDDTKEVRTDFLDALYTYLKENRPNRDLDFVYGTLQKGDDEDERVHFIPLDGQQRLTTLFLLHWFLYQISDNIELKSMFRDKLLDGDKSQFTYETRQSSIDFCDALMKANVDMFNLITIKDKQGHDVPSLSATLKNEHWYYRIWNNDPTVQSMLVMLDAIYQKFDGKKEYFAGLMDEDNPIITFIFMDLKEYKLTDDLYIKMNSRGKPLSKFENFKAKFEQYIKVLLNNDASLKNKKYKINYSSTETEVDLYKYFSYNIDTKWTTLFWQYCKNGKAQNLDSYIENFIRVILTCHYASKVELAPKATSDETLNVLMSSDSDYKSLTFNKYEGTKALSLDAVLSLVDSLDALYNGKNGIKHYVSEDYKFYFDEDDIFKKVIENNLTRNERIQFYAYIRFLVLNQCNGDGIDEWMRVIHNISHPDNSIIDGNDDMARGIRSVNTLLPYANDIINHLKNHSITGFATHQCAEECIKAQLIDRPIWKQSIENTEKHPYFNGQIGFILQFSGICDDYQQNHELRWSEQEEKDKLHLFKRYAQIASYMFDLDANGIRYNDKNYCFERAILVQGDYLMEASNDRFNLLSTETVAKNVKRDHSWKRLLRINETREELIESQNYVKSAFDKVSDMNDITGSFENQCEDVKTGSQWRDLLITTPELYEISEKGFMAFDEDQLLILRYWFRNSYHVELYTYHLWLNKLENNLMEFSPLFELNYMEQKTGDITPFIRLSGYTYKRNKYHIDIQSSIKESDWSLETFWVSFAFDNEKRTDYPDDLLEIFNELKFTRSEVDNSYEWTSSSENSVFKKLKEIIKRLLEL</sequence>
<organism evidence="2 3">
    <name type="scientific">Segatella bryantii</name>
    <name type="common">Prevotella bryantii</name>
    <dbReference type="NCBI Taxonomy" id="77095"/>
    <lineage>
        <taxon>Bacteria</taxon>
        <taxon>Pseudomonadati</taxon>
        <taxon>Bacteroidota</taxon>
        <taxon>Bacteroidia</taxon>
        <taxon>Bacteroidales</taxon>
        <taxon>Prevotellaceae</taxon>
        <taxon>Segatella</taxon>
    </lineage>
</organism>
<feature type="domain" description="GmrSD restriction endonucleases N-terminal" evidence="1">
    <location>
        <begin position="17"/>
        <end position="259"/>
    </location>
</feature>
<dbReference type="EMBL" id="BPTR01000001">
    <property type="protein sequence ID" value="GJG26895.1"/>
    <property type="molecule type" value="Genomic_DNA"/>
</dbReference>
<proteinExistence type="predicted"/>